<protein>
    <recommendedName>
        <fullName evidence="1">DSBA-like thioredoxin domain-containing protein</fullName>
    </recommendedName>
</protein>
<dbReference type="Pfam" id="PF01323">
    <property type="entry name" value="DSBA"/>
    <property type="match status" value="1"/>
</dbReference>
<dbReference type="EMBL" id="AMGY01000005">
    <property type="protein sequence ID" value="EXJ82577.1"/>
    <property type="molecule type" value="Genomic_DNA"/>
</dbReference>
<dbReference type="HOGENOM" id="CLU_069253_0_4_1"/>
<dbReference type="Gene3D" id="3.40.30.10">
    <property type="entry name" value="Glutaredoxin"/>
    <property type="match status" value="1"/>
</dbReference>
<evidence type="ECO:0000313" key="3">
    <source>
        <dbReference type="Proteomes" id="UP000019478"/>
    </source>
</evidence>
<dbReference type="GeneID" id="19170500"/>
<dbReference type="RefSeq" id="XP_007734700.1">
    <property type="nucleotide sequence ID" value="XM_007736510.1"/>
</dbReference>
<dbReference type="PANTHER" id="PTHR13887">
    <property type="entry name" value="GLUTATHIONE S-TRANSFERASE KAPPA"/>
    <property type="match status" value="1"/>
</dbReference>
<accession>W9XPU9</accession>
<comment type="caution">
    <text evidence="2">The sequence shown here is derived from an EMBL/GenBank/DDBJ whole genome shotgun (WGS) entry which is preliminary data.</text>
</comment>
<dbReference type="InterPro" id="IPR036249">
    <property type="entry name" value="Thioredoxin-like_sf"/>
</dbReference>
<dbReference type="AlphaFoldDB" id="W9XPU9"/>
<dbReference type="Proteomes" id="UP000019478">
    <property type="component" value="Unassembled WGS sequence"/>
</dbReference>
<dbReference type="PANTHER" id="PTHR13887:SF52">
    <property type="entry name" value="DSBA-LIKE THIOREDOXIN DOMAIN-CONTAINING PROTEIN"/>
    <property type="match status" value="1"/>
</dbReference>
<dbReference type="InterPro" id="IPR001853">
    <property type="entry name" value="DSBA-like_thioredoxin_dom"/>
</dbReference>
<evidence type="ECO:0000313" key="2">
    <source>
        <dbReference type="EMBL" id="EXJ82577.1"/>
    </source>
</evidence>
<sequence length="227" mass="26136">MTYESQISFTLDTICPWTFLAKKRLDEALRRFRHSEDSKSTTFVVKYFPYQLFPETSNEGLDKYEWYKKSTYGDSEEKMKMYITLMTAYGKTAGIDFKFGGTVANTLDAHRVIQHFQGAMGLETADKIINSLYSQYFEQEQHPSKDATLLRATRDAGIPEDEARPVIEDKNVGLIDVKASSVTRPPMEWTASLLFSLKGRNAISPSLEPRTWESMRRLCIRLQRRAS</sequence>
<dbReference type="OrthoDB" id="1930760at2759"/>
<reference evidence="2 3" key="1">
    <citation type="submission" date="2013-03" db="EMBL/GenBank/DDBJ databases">
        <title>The Genome Sequence of Capronia epimyces CBS 606.96.</title>
        <authorList>
            <consortium name="The Broad Institute Genomics Platform"/>
            <person name="Cuomo C."/>
            <person name="de Hoog S."/>
            <person name="Gorbushina A."/>
            <person name="Walker B."/>
            <person name="Young S.K."/>
            <person name="Zeng Q."/>
            <person name="Gargeya S."/>
            <person name="Fitzgerald M."/>
            <person name="Haas B."/>
            <person name="Abouelleil A."/>
            <person name="Allen A.W."/>
            <person name="Alvarado L."/>
            <person name="Arachchi H.M."/>
            <person name="Berlin A.M."/>
            <person name="Chapman S.B."/>
            <person name="Gainer-Dewar J."/>
            <person name="Goldberg J."/>
            <person name="Griggs A."/>
            <person name="Gujja S."/>
            <person name="Hansen M."/>
            <person name="Howarth C."/>
            <person name="Imamovic A."/>
            <person name="Ireland A."/>
            <person name="Larimer J."/>
            <person name="McCowan C."/>
            <person name="Murphy C."/>
            <person name="Pearson M."/>
            <person name="Poon T.W."/>
            <person name="Priest M."/>
            <person name="Roberts A."/>
            <person name="Saif S."/>
            <person name="Shea T."/>
            <person name="Sisk P."/>
            <person name="Sykes S."/>
            <person name="Wortman J."/>
            <person name="Nusbaum C."/>
            <person name="Birren B."/>
        </authorList>
    </citation>
    <scope>NUCLEOTIDE SEQUENCE [LARGE SCALE GENOMIC DNA]</scope>
    <source>
        <strain evidence="2 3">CBS 606.96</strain>
    </source>
</reference>
<organism evidence="2 3">
    <name type="scientific">Capronia epimyces CBS 606.96</name>
    <dbReference type="NCBI Taxonomy" id="1182542"/>
    <lineage>
        <taxon>Eukaryota</taxon>
        <taxon>Fungi</taxon>
        <taxon>Dikarya</taxon>
        <taxon>Ascomycota</taxon>
        <taxon>Pezizomycotina</taxon>
        <taxon>Eurotiomycetes</taxon>
        <taxon>Chaetothyriomycetidae</taxon>
        <taxon>Chaetothyriales</taxon>
        <taxon>Herpotrichiellaceae</taxon>
        <taxon>Capronia</taxon>
    </lineage>
</organism>
<evidence type="ECO:0000259" key="1">
    <source>
        <dbReference type="Pfam" id="PF01323"/>
    </source>
</evidence>
<feature type="non-terminal residue" evidence="2">
    <location>
        <position position="227"/>
    </location>
</feature>
<dbReference type="SUPFAM" id="SSF52833">
    <property type="entry name" value="Thioredoxin-like"/>
    <property type="match status" value="1"/>
</dbReference>
<name>W9XPU9_9EURO</name>
<dbReference type="eggNOG" id="ENOG502SHVE">
    <property type="taxonomic scope" value="Eukaryota"/>
</dbReference>
<gene>
    <name evidence="2" type="ORF">A1O3_06390</name>
</gene>
<dbReference type="GO" id="GO:0016491">
    <property type="term" value="F:oxidoreductase activity"/>
    <property type="evidence" value="ECO:0007669"/>
    <property type="project" value="InterPro"/>
</dbReference>
<feature type="domain" description="DSBA-like thioredoxin" evidence="1">
    <location>
        <begin position="7"/>
        <end position="172"/>
    </location>
</feature>
<proteinExistence type="predicted"/>
<keyword evidence="3" id="KW-1185">Reference proteome</keyword>